<reference evidence="2 3" key="1">
    <citation type="submission" date="2018-01" db="EMBL/GenBank/DDBJ databases">
        <title>Complete genome sequence of Salinigranum rubrum GX10T, an extremely halophilic archaeon isolated from a marine solar saltern.</title>
        <authorList>
            <person name="Han S."/>
        </authorList>
    </citation>
    <scope>NUCLEOTIDE SEQUENCE [LARGE SCALE GENOMIC DNA]</scope>
    <source>
        <strain evidence="2 3">GX10</strain>
    </source>
</reference>
<dbReference type="OrthoDB" id="339304at2157"/>
<evidence type="ECO:0000313" key="2">
    <source>
        <dbReference type="EMBL" id="AUV82328.1"/>
    </source>
</evidence>
<name>A0A2I8VK79_9EURY</name>
<keyword evidence="3" id="KW-1185">Reference proteome</keyword>
<evidence type="ECO:0000313" key="3">
    <source>
        <dbReference type="Proteomes" id="UP000236584"/>
    </source>
</evidence>
<sequence>MSDLDSTEEDGERERHSGYYPRIADLAEAARHERETFEFTGETDEQRALEYARDGFGDVVALYIEARTAAWDVEFSARELRLLHRATNDYLSLYTRCHGVAFDTDVTVREAAEVLLKTHNIVDTAQLVTKVPSRD</sequence>
<dbReference type="EMBL" id="CP026309">
    <property type="protein sequence ID" value="AUV82328.1"/>
    <property type="molecule type" value="Genomic_DNA"/>
</dbReference>
<feature type="domain" description="DUF8055" evidence="1">
    <location>
        <begin position="18"/>
        <end position="133"/>
    </location>
</feature>
<dbReference type="Pfam" id="PF26240">
    <property type="entry name" value="DUF8055"/>
    <property type="match status" value="1"/>
</dbReference>
<dbReference type="InterPro" id="IPR058368">
    <property type="entry name" value="DUF8055"/>
</dbReference>
<protein>
    <recommendedName>
        <fullName evidence="1">DUF8055 domain-containing protein</fullName>
    </recommendedName>
</protein>
<accession>A0A2I8VK79</accession>
<dbReference type="Proteomes" id="UP000236584">
    <property type="component" value="Chromosome"/>
</dbReference>
<dbReference type="KEGG" id="srub:C2R22_12320"/>
<evidence type="ECO:0000259" key="1">
    <source>
        <dbReference type="Pfam" id="PF26240"/>
    </source>
</evidence>
<dbReference type="AlphaFoldDB" id="A0A2I8VK79"/>
<dbReference type="GeneID" id="35592889"/>
<organism evidence="2 3">
    <name type="scientific">Salinigranum rubrum</name>
    <dbReference type="NCBI Taxonomy" id="755307"/>
    <lineage>
        <taxon>Archaea</taxon>
        <taxon>Methanobacteriati</taxon>
        <taxon>Methanobacteriota</taxon>
        <taxon>Stenosarchaea group</taxon>
        <taxon>Halobacteria</taxon>
        <taxon>Halobacteriales</taxon>
        <taxon>Haloferacaceae</taxon>
        <taxon>Salinigranum</taxon>
    </lineage>
</organism>
<proteinExistence type="predicted"/>
<gene>
    <name evidence="2" type="ORF">C2R22_12320</name>
</gene>
<dbReference type="RefSeq" id="WP_103426017.1">
    <property type="nucleotide sequence ID" value="NZ_CP026309.1"/>
</dbReference>